<dbReference type="Proteomes" id="UP000322244">
    <property type="component" value="Unassembled WGS sequence"/>
</dbReference>
<name>A0A5A7SDQ9_9NOCA</name>
<dbReference type="AlphaFoldDB" id="A0A5A7SDQ9"/>
<keyword evidence="1" id="KW-0808">Transferase</keyword>
<dbReference type="GO" id="GO:0016301">
    <property type="term" value="F:kinase activity"/>
    <property type="evidence" value="ECO:0007669"/>
    <property type="project" value="UniProtKB-KW"/>
</dbReference>
<comment type="caution">
    <text evidence="1">The sequence shown here is derived from an EMBL/GenBank/DDBJ whole genome shotgun (WGS) entry which is preliminary data.</text>
</comment>
<evidence type="ECO:0000313" key="2">
    <source>
        <dbReference type="Proteomes" id="UP000322244"/>
    </source>
</evidence>
<evidence type="ECO:0000313" key="1">
    <source>
        <dbReference type="EMBL" id="KAA0023674.1"/>
    </source>
</evidence>
<dbReference type="OrthoDB" id="9798388at2"/>
<dbReference type="InterPro" id="IPR027417">
    <property type="entry name" value="P-loop_NTPase"/>
</dbReference>
<proteinExistence type="predicted"/>
<gene>
    <name evidence="1" type="ORF">FOY51_07580</name>
</gene>
<dbReference type="EMBL" id="VLNY01000003">
    <property type="protein sequence ID" value="KAA0023674.1"/>
    <property type="molecule type" value="Genomic_DNA"/>
</dbReference>
<keyword evidence="1" id="KW-0418">Kinase</keyword>
<accession>A0A5A7SDQ9</accession>
<organism evidence="1 2">
    <name type="scientific">Antrihabitans cavernicola</name>
    <dbReference type="NCBI Taxonomy" id="2495913"/>
    <lineage>
        <taxon>Bacteria</taxon>
        <taxon>Bacillati</taxon>
        <taxon>Actinomycetota</taxon>
        <taxon>Actinomycetes</taxon>
        <taxon>Mycobacteriales</taxon>
        <taxon>Nocardiaceae</taxon>
        <taxon>Antrihabitans</taxon>
    </lineage>
</organism>
<keyword evidence="2" id="KW-1185">Reference proteome</keyword>
<reference evidence="1 2" key="1">
    <citation type="submission" date="2019-07" db="EMBL/GenBank/DDBJ databases">
        <title>Rhodococcus cavernicolus sp. nov., isolated from a cave.</title>
        <authorList>
            <person name="Lee S.D."/>
        </authorList>
    </citation>
    <scope>NUCLEOTIDE SEQUENCE [LARGE SCALE GENOMIC DNA]</scope>
    <source>
        <strain evidence="1 2">C1-24</strain>
    </source>
</reference>
<protein>
    <submittedName>
        <fullName evidence="1">Uridine kinase</fullName>
    </submittedName>
</protein>
<sequence>MIGGVARYIAAQRFDRPLRIAIDGITAAGKTTLANELAAGIEGLGRPTIRLSMDGFHRPRDYRHRQGRDSAIGYYQDAYDFDAFARHVLTPLGPGGDRRYRERIIDLVSDQPIREAPALAEADAVVVVDGSFLQTRELAGLWDEVVFVDTTPREARERGVRRDAGQLGGPERAAALFDLRYHAACRIYVDDVDPRSAASVVIDNDDVERPILVRLGPG</sequence>
<dbReference type="Gene3D" id="3.40.50.300">
    <property type="entry name" value="P-loop containing nucleotide triphosphate hydrolases"/>
    <property type="match status" value="1"/>
</dbReference>
<dbReference type="SUPFAM" id="SSF52540">
    <property type="entry name" value="P-loop containing nucleoside triphosphate hydrolases"/>
    <property type="match status" value="1"/>
</dbReference>